<dbReference type="PANTHER" id="PTHR45976">
    <property type="entry name" value="ARMADILLO SEGMENT POLARITY PROTEIN"/>
    <property type="match status" value="1"/>
</dbReference>
<dbReference type="InterPro" id="IPR016024">
    <property type="entry name" value="ARM-type_fold"/>
</dbReference>
<evidence type="ECO:0000256" key="2">
    <source>
        <dbReference type="ARBA" id="ARBA00022289"/>
    </source>
</evidence>
<proteinExistence type="predicted"/>
<gene>
    <name evidence="5" type="primary">arm_0</name>
    <name evidence="5" type="ORF">g.19821</name>
</gene>
<dbReference type="InterPro" id="IPR000225">
    <property type="entry name" value="Armadillo"/>
</dbReference>
<dbReference type="SUPFAM" id="SSF48371">
    <property type="entry name" value="ARM repeat"/>
    <property type="match status" value="2"/>
</dbReference>
<dbReference type="GO" id="GO:0007155">
    <property type="term" value="P:cell adhesion"/>
    <property type="evidence" value="ECO:0007669"/>
    <property type="project" value="InterPro"/>
</dbReference>
<dbReference type="Pfam" id="PF00514">
    <property type="entry name" value="Arm"/>
    <property type="match status" value="1"/>
</dbReference>
<protein>
    <recommendedName>
        <fullName evidence="2">Armadillo segment polarity protein</fullName>
    </recommendedName>
</protein>
<evidence type="ECO:0000256" key="4">
    <source>
        <dbReference type="ARBA" id="ARBA00022889"/>
    </source>
</evidence>
<accession>A0A6G1SEQ6</accession>
<dbReference type="Gene3D" id="1.25.10.10">
    <property type="entry name" value="Leucine-rich Repeat Variant"/>
    <property type="match status" value="1"/>
</dbReference>
<name>A0A6G1SEQ6_9ACAR</name>
<reference evidence="5" key="1">
    <citation type="submission" date="2018-10" db="EMBL/GenBank/DDBJ databases">
        <title>Transcriptome assembly of Aceria tosichella (Wheat curl mite) Type 2.</title>
        <authorList>
            <person name="Scully E.D."/>
            <person name="Geib S.M."/>
            <person name="Palmer N.A."/>
            <person name="Gupta A.K."/>
            <person name="Sarath G."/>
            <person name="Tatineni S."/>
        </authorList>
    </citation>
    <scope>NUCLEOTIDE SEQUENCE</scope>
    <source>
        <strain evidence="5">LincolnNE</strain>
    </source>
</reference>
<evidence type="ECO:0000256" key="3">
    <source>
        <dbReference type="ARBA" id="ARBA00022687"/>
    </source>
</evidence>
<dbReference type="SMART" id="SM00185">
    <property type="entry name" value="ARM"/>
    <property type="match status" value="3"/>
</dbReference>
<dbReference type="GO" id="GO:0016055">
    <property type="term" value="P:Wnt signaling pathway"/>
    <property type="evidence" value="ECO:0007669"/>
    <property type="project" value="UniProtKB-KW"/>
</dbReference>
<dbReference type="GO" id="GO:0045296">
    <property type="term" value="F:cadherin binding"/>
    <property type="evidence" value="ECO:0007669"/>
    <property type="project" value="InterPro"/>
</dbReference>
<keyword evidence="4" id="KW-0130">Cell adhesion</keyword>
<organism evidence="5">
    <name type="scientific">Aceria tosichella</name>
    <name type="common">wheat curl mite</name>
    <dbReference type="NCBI Taxonomy" id="561515"/>
    <lineage>
        <taxon>Eukaryota</taxon>
        <taxon>Metazoa</taxon>
        <taxon>Ecdysozoa</taxon>
        <taxon>Arthropoda</taxon>
        <taxon>Chelicerata</taxon>
        <taxon>Arachnida</taxon>
        <taxon>Acari</taxon>
        <taxon>Acariformes</taxon>
        <taxon>Trombidiformes</taxon>
        <taxon>Prostigmata</taxon>
        <taxon>Eupodina</taxon>
        <taxon>Eriophyoidea</taxon>
        <taxon>Eriophyidae</taxon>
        <taxon>Eriophyinae</taxon>
        <taxon>Aceriini</taxon>
        <taxon>Aceria</taxon>
    </lineage>
</organism>
<dbReference type="EMBL" id="GGYP01003876">
    <property type="protein sequence ID" value="MDE48647.1"/>
    <property type="molecule type" value="Transcribed_RNA"/>
</dbReference>
<evidence type="ECO:0000313" key="5">
    <source>
        <dbReference type="EMBL" id="MDE48647.1"/>
    </source>
</evidence>
<keyword evidence="3" id="KW-0879">Wnt signaling pathway</keyword>
<sequence>MSYMNYSRDFNFAGRNPNEQQITPGLIGSSTPMTGLSEDSMPSPCYYGRSTMVPNAGGSSMSAIDDCSSGFQSASVSSFPSTLPSSASTTINEYPPQPMPLQSVQLPPPPPDIEPSKVIEELGEYISNDRDPVVVANSVGLLFSYAVTSARSAEICKLMSVSPIILNGLYNLVTNPEINDDTIKSLATANLTNISKYDEGRSALLGCNGQSANEWPSRGVQALLHSLQSHDSNVVIFAITAIHNLLLDRRLEVQDIAKRQIQYADGIKYIVSQLAHQYLHKYEFKVIVLDCLQILAYGNKDHRLSILKSDGPRLLLRTITQNFENSPTEELIETASRVLKSLSVCPANKDSIIRNDGIEILTRCIKRDNQETLKTCLWTLRNLSDVINNNLRDHSSAVNLLVERLLCILFEYSEEPCIVTCALGILANLTCNNDHIKEFICEYRQLNWTGVDLLLNTIDVALRDGRDFRVLNAEVLEPGIYTLCHLMNQPHYPKLPIERQRVKERFTMDPAFRTLKQWSSSSEELTKAVGKLHSLLI</sequence>
<dbReference type="GO" id="GO:0005886">
    <property type="term" value="C:plasma membrane"/>
    <property type="evidence" value="ECO:0007669"/>
    <property type="project" value="UniProtKB-SubCell"/>
</dbReference>
<evidence type="ECO:0000256" key="1">
    <source>
        <dbReference type="ARBA" id="ARBA00004413"/>
    </source>
</evidence>
<dbReference type="InterPro" id="IPR011989">
    <property type="entry name" value="ARM-like"/>
</dbReference>
<dbReference type="InterPro" id="IPR013284">
    <property type="entry name" value="Beta-catenin"/>
</dbReference>
<dbReference type="AlphaFoldDB" id="A0A6G1SEQ6"/>
<comment type="subcellular location">
    <subcellularLocation>
        <location evidence="1">Cell membrane</location>
        <topology evidence="1">Peripheral membrane protein</topology>
        <orientation evidence="1">Cytoplasmic side</orientation>
    </subcellularLocation>
</comment>